<evidence type="ECO:0000256" key="1">
    <source>
        <dbReference type="ARBA" id="ARBA00008645"/>
    </source>
</evidence>
<dbReference type="InterPro" id="IPR029058">
    <property type="entry name" value="AB_hydrolase_fold"/>
</dbReference>
<dbReference type="GO" id="GO:0008239">
    <property type="term" value="F:dipeptidyl-peptidase activity"/>
    <property type="evidence" value="ECO:0007669"/>
    <property type="project" value="InterPro"/>
</dbReference>
<dbReference type="Pfam" id="PF08530">
    <property type="entry name" value="PepX_C"/>
    <property type="match status" value="1"/>
</dbReference>
<dbReference type="InterPro" id="IPR013736">
    <property type="entry name" value="Xaa-Pro_dipept_C"/>
</dbReference>
<evidence type="ECO:0000313" key="4">
    <source>
        <dbReference type="EMBL" id="SHH56320.1"/>
    </source>
</evidence>
<dbReference type="EMBL" id="FQVU01000007">
    <property type="protein sequence ID" value="SHH56320.1"/>
    <property type="molecule type" value="Genomic_DNA"/>
</dbReference>
<dbReference type="STRING" id="1206085.SAMN05443575_4092"/>
<dbReference type="InterPro" id="IPR000383">
    <property type="entry name" value="Xaa-Pro-like_dom"/>
</dbReference>
<evidence type="ECO:0000313" key="5">
    <source>
        <dbReference type="Proteomes" id="UP000186132"/>
    </source>
</evidence>
<proteinExistence type="inferred from homology"/>
<gene>
    <name evidence="4" type="ORF">SAMN05443575_4092</name>
</gene>
<dbReference type="PANTHER" id="PTHR22946:SF9">
    <property type="entry name" value="POLYKETIDE TRANSFERASE AF380"/>
    <property type="match status" value="1"/>
</dbReference>
<dbReference type="SMART" id="SM00939">
    <property type="entry name" value="PepX_C"/>
    <property type="match status" value="1"/>
</dbReference>
<organism evidence="4 5">
    <name type="scientific">Jatrophihabitans endophyticus</name>
    <dbReference type="NCBI Taxonomy" id="1206085"/>
    <lineage>
        <taxon>Bacteria</taxon>
        <taxon>Bacillati</taxon>
        <taxon>Actinomycetota</taxon>
        <taxon>Actinomycetes</taxon>
        <taxon>Jatrophihabitantales</taxon>
        <taxon>Jatrophihabitantaceae</taxon>
        <taxon>Jatrophihabitans</taxon>
    </lineage>
</organism>
<dbReference type="Gene3D" id="2.60.120.260">
    <property type="entry name" value="Galactose-binding domain-like"/>
    <property type="match status" value="1"/>
</dbReference>
<dbReference type="InterPro" id="IPR050261">
    <property type="entry name" value="FrsA_esterase"/>
</dbReference>
<dbReference type="AlphaFoldDB" id="A0A1M5U0D5"/>
<sequence>MVIGVLGVVVALVVALVLVVVLRDDRQDETDPAPTDAVKDAVPIAMSDGVTIRAQVTEPAARGRRPLVIMPTSYGANSTQYAVVAHQLSRAGFVTVAYTQRGFAPSGGSIDLAGPRTQQDARAVLDWSLRHTRADPAHVGMLGVSYGAGISLLTAAHDKRVRAVVAFSTWASLAQAFHPADTTSVLALNGLLSNERVTDQLRSLEDGLRTDPATYGDHFAALSPPRSPATFVDQLNANRPAIMLANGWQDSLFAPGMLVPFYRQLTTPKRLQLSVGDHTGPETDMLAGTRSRTGDAAYAWLLHYLGGAANGIDAQPPVQLEDVTTKTVQVYRDWPNAGGITNALAAPTPSGVAITQAPATWQASVRTGQDSAATAGLSQFVRAEAYRLPTARPASLPADRALVWSAGALTKPTRVLGSSRLTLSVASSSPRATLFVYLYDTAADGTASLMTLTPYTVSGLRADAAKPVTVDTEPIDWTLAAGHTLTVVVDTVEPRWNQVAPAGSTLTLSSSAATPARLTVPLG</sequence>
<comment type="similarity">
    <text evidence="1">Belongs to the AB hydrolase superfamily.</text>
</comment>
<dbReference type="Proteomes" id="UP000186132">
    <property type="component" value="Unassembled WGS sequence"/>
</dbReference>
<dbReference type="InterPro" id="IPR008979">
    <property type="entry name" value="Galactose-bd-like_sf"/>
</dbReference>
<evidence type="ECO:0000256" key="2">
    <source>
        <dbReference type="ARBA" id="ARBA00022801"/>
    </source>
</evidence>
<keyword evidence="5" id="KW-1185">Reference proteome</keyword>
<reference evidence="4 5" key="1">
    <citation type="submission" date="2016-11" db="EMBL/GenBank/DDBJ databases">
        <authorList>
            <person name="Jaros S."/>
            <person name="Januszkiewicz K."/>
            <person name="Wedrychowicz H."/>
        </authorList>
    </citation>
    <scope>NUCLEOTIDE SEQUENCE [LARGE SCALE GENOMIC DNA]</scope>
    <source>
        <strain evidence="4 5">DSM 45627</strain>
    </source>
</reference>
<accession>A0A1M5U0D5</accession>
<protein>
    <submittedName>
        <fullName evidence="4">Putative hydrolase, CocE/NonD family</fullName>
    </submittedName>
</protein>
<evidence type="ECO:0000259" key="3">
    <source>
        <dbReference type="SMART" id="SM00939"/>
    </source>
</evidence>
<name>A0A1M5U0D5_9ACTN</name>
<keyword evidence="2 4" id="KW-0378">Hydrolase</keyword>
<dbReference type="InterPro" id="IPR005674">
    <property type="entry name" value="CocE/Ser_esterase"/>
</dbReference>
<dbReference type="SUPFAM" id="SSF53474">
    <property type="entry name" value="alpha/beta-Hydrolases"/>
    <property type="match status" value="1"/>
</dbReference>
<dbReference type="GO" id="GO:0052689">
    <property type="term" value="F:carboxylic ester hydrolase activity"/>
    <property type="evidence" value="ECO:0007669"/>
    <property type="project" value="UniProtKB-ARBA"/>
</dbReference>
<dbReference type="Gene3D" id="3.40.50.1820">
    <property type="entry name" value="alpha/beta hydrolase"/>
    <property type="match status" value="1"/>
</dbReference>
<dbReference type="NCBIfam" id="TIGR00976">
    <property type="entry name" value="CocE_NonD"/>
    <property type="match status" value="1"/>
</dbReference>
<dbReference type="SUPFAM" id="SSF49785">
    <property type="entry name" value="Galactose-binding domain-like"/>
    <property type="match status" value="1"/>
</dbReference>
<dbReference type="PANTHER" id="PTHR22946">
    <property type="entry name" value="DIENELACTONE HYDROLASE DOMAIN-CONTAINING PROTEIN-RELATED"/>
    <property type="match status" value="1"/>
</dbReference>
<feature type="domain" description="Xaa-Pro dipeptidyl-peptidase C-terminal" evidence="3">
    <location>
        <begin position="298"/>
        <end position="516"/>
    </location>
</feature>
<dbReference type="Pfam" id="PF02129">
    <property type="entry name" value="Peptidase_S15"/>
    <property type="match status" value="1"/>
</dbReference>